<proteinExistence type="predicted"/>
<keyword evidence="3" id="KW-1185">Reference proteome</keyword>
<accession>A0A7T8KDD6</accession>
<evidence type="ECO:0000313" key="1">
    <source>
        <dbReference type="EMBL" id="QQP41033.1"/>
    </source>
</evidence>
<protein>
    <submittedName>
        <fullName evidence="2">Uncharacterized protein</fullName>
    </submittedName>
</protein>
<sequence length="59" mass="6788">DTRGTGSQYLQPKSVEWLVMEVFLLPGRPWQCVKTPSVESCGSPWTIERRLEEFFGSKL</sequence>
<dbReference type="EMBL" id="CP045893">
    <property type="protein sequence ID" value="QQP53834.1"/>
    <property type="molecule type" value="Genomic_DNA"/>
</dbReference>
<feature type="non-terminal residue" evidence="2">
    <location>
        <position position="1"/>
    </location>
</feature>
<dbReference type="AlphaFoldDB" id="A0A7T8KDD6"/>
<dbReference type="Proteomes" id="UP000595437">
    <property type="component" value="Chromosome 4"/>
</dbReference>
<evidence type="ECO:0000313" key="3">
    <source>
        <dbReference type="Proteomes" id="UP000595437"/>
    </source>
</evidence>
<dbReference type="Proteomes" id="UP000595437">
    <property type="component" value="Chromosome 10"/>
</dbReference>
<evidence type="ECO:0000313" key="2">
    <source>
        <dbReference type="EMBL" id="QQP53834.1"/>
    </source>
</evidence>
<name>A0A7T8KDD6_CALRO</name>
<reference evidence="2" key="2">
    <citation type="journal article" name="Sci. Data">
        <title>Chromosome-scale genome assembly of the sea louse Caligus rogercresseyi by SMRT sequencing and Hi-C analysis.</title>
        <authorList>
            <person name="Gallardo-Escarate C."/>
            <person name="Valenzuela-Munoz V."/>
            <person name="Nunez-Acuna G."/>
            <person name="Valenzuela-Miranda D."/>
            <person name="Goncalves A.T."/>
            <person name="Escobar-Sepulveda H."/>
            <person name="Liachko I."/>
            <person name="Nelson B."/>
            <person name="Roberts S."/>
            <person name="Warren W."/>
        </authorList>
    </citation>
    <scope>NUCLEOTIDE SEQUENCE</scope>
    <source>
        <tissue evidence="2">Whole tissue</tissue>
    </source>
</reference>
<reference evidence="3" key="1">
    <citation type="submission" date="2021-01" db="EMBL/GenBank/DDBJ databases">
        <title>Caligus Genome Assembly.</title>
        <authorList>
            <person name="Gallardo-Escarate C."/>
        </authorList>
    </citation>
    <scope>NUCLEOTIDE SEQUENCE [LARGE SCALE GENOMIC DNA]</scope>
</reference>
<dbReference type="EMBL" id="CP045899">
    <property type="protein sequence ID" value="QQP41033.1"/>
    <property type="molecule type" value="Genomic_DNA"/>
</dbReference>
<gene>
    <name evidence="2" type="ORF">FKW44_006454</name>
    <name evidence="1" type="ORF">FKW44_015279</name>
</gene>
<organism evidence="2 3">
    <name type="scientific">Caligus rogercresseyi</name>
    <name type="common">Sea louse</name>
    <dbReference type="NCBI Taxonomy" id="217165"/>
    <lineage>
        <taxon>Eukaryota</taxon>
        <taxon>Metazoa</taxon>
        <taxon>Ecdysozoa</taxon>
        <taxon>Arthropoda</taxon>
        <taxon>Crustacea</taxon>
        <taxon>Multicrustacea</taxon>
        <taxon>Hexanauplia</taxon>
        <taxon>Copepoda</taxon>
        <taxon>Siphonostomatoida</taxon>
        <taxon>Caligidae</taxon>
        <taxon>Caligus</taxon>
    </lineage>
</organism>